<accession>A0AAN9MAL2</accession>
<gene>
    <name evidence="1" type="ORF">VNO77_09195</name>
</gene>
<dbReference type="EMBL" id="JAYMYQ010000002">
    <property type="protein sequence ID" value="KAK7350501.1"/>
    <property type="molecule type" value="Genomic_DNA"/>
</dbReference>
<organism evidence="1 2">
    <name type="scientific">Canavalia gladiata</name>
    <name type="common">Sword bean</name>
    <name type="synonym">Dolichos gladiatus</name>
    <dbReference type="NCBI Taxonomy" id="3824"/>
    <lineage>
        <taxon>Eukaryota</taxon>
        <taxon>Viridiplantae</taxon>
        <taxon>Streptophyta</taxon>
        <taxon>Embryophyta</taxon>
        <taxon>Tracheophyta</taxon>
        <taxon>Spermatophyta</taxon>
        <taxon>Magnoliopsida</taxon>
        <taxon>eudicotyledons</taxon>
        <taxon>Gunneridae</taxon>
        <taxon>Pentapetalae</taxon>
        <taxon>rosids</taxon>
        <taxon>fabids</taxon>
        <taxon>Fabales</taxon>
        <taxon>Fabaceae</taxon>
        <taxon>Papilionoideae</taxon>
        <taxon>50 kb inversion clade</taxon>
        <taxon>NPAAA clade</taxon>
        <taxon>indigoferoid/millettioid clade</taxon>
        <taxon>Phaseoleae</taxon>
        <taxon>Canavalia</taxon>
    </lineage>
</organism>
<reference evidence="1 2" key="1">
    <citation type="submission" date="2024-01" db="EMBL/GenBank/DDBJ databases">
        <title>The genomes of 5 underutilized Papilionoideae crops provide insights into root nodulation and disease resistanc.</title>
        <authorList>
            <person name="Jiang F."/>
        </authorList>
    </citation>
    <scope>NUCLEOTIDE SEQUENCE [LARGE SCALE GENOMIC DNA]</scope>
    <source>
        <strain evidence="1">LVBAO_FW01</strain>
        <tissue evidence="1">Leaves</tissue>
    </source>
</reference>
<name>A0AAN9MAL2_CANGL</name>
<dbReference type="AlphaFoldDB" id="A0AAN9MAL2"/>
<dbReference type="Proteomes" id="UP001367508">
    <property type="component" value="Unassembled WGS sequence"/>
</dbReference>
<protein>
    <submittedName>
        <fullName evidence="1">Uncharacterized protein</fullName>
    </submittedName>
</protein>
<sequence>MWIKNMVCHMGSPPFCPNFQQVPDIPTKPDENPHTYPSHTNPPVTYHTNPHVTYHTNPTVYPPQTNLTISLPQNTIPNYTYMNTTTSENLTYSIPVTTYPLNPQQTSFHSHGPVGMFARPNPYPYPIRQAGNENRTAKPLKAVVMG</sequence>
<comment type="caution">
    <text evidence="1">The sequence shown here is derived from an EMBL/GenBank/DDBJ whole genome shotgun (WGS) entry which is preliminary data.</text>
</comment>
<proteinExistence type="predicted"/>
<evidence type="ECO:0000313" key="1">
    <source>
        <dbReference type="EMBL" id="KAK7350501.1"/>
    </source>
</evidence>
<keyword evidence="2" id="KW-1185">Reference proteome</keyword>
<evidence type="ECO:0000313" key="2">
    <source>
        <dbReference type="Proteomes" id="UP001367508"/>
    </source>
</evidence>